<feature type="domain" description="Lipid/polyisoprenoid-binding YceI-like" evidence="2">
    <location>
        <begin position="18"/>
        <end position="180"/>
    </location>
</feature>
<reference evidence="3 4" key="1">
    <citation type="submission" date="2019-11" db="EMBL/GenBank/DDBJ databases">
        <title>Acidiferrimicrobium australis gen. nov., sp. nov., an acidophilic and obligately heterotrophic, member of the Actinobacteria that catalyses dissimilatory oxido- reduction of iron isolated from metal-rich acidic water in Chile.</title>
        <authorList>
            <person name="Gonzalez D."/>
            <person name="Huber K."/>
            <person name="Hedrich S."/>
            <person name="Rojas-Villalobos C."/>
            <person name="Quatrini R."/>
            <person name="Dinamarca M.A."/>
            <person name="Schwarz A."/>
            <person name="Canales C."/>
            <person name="Nancucheo I."/>
        </authorList>
    </citation>
    <scope>NUCLEOTIDE SEQUENCE [LARGE SCALE GENOMIC DNA]</scope>
    <source>
        <strain evidence="3 4">USS-CCA1</strain>
    </source>
</reference>
<keyword evidence="4" id="KW-1185">Reference proteome</keyword>
<dbReference type="Pfam" id="PF04264">
    <property type="entry name" value="YceI"/>
    <property type="match status" value="1"/>
</dbReference>
<evidence type="ECO:0000256" key="1">
    <source>
        <dbReference type="ARBA" id="ARBA00008812"/>
    </source>
</evidence>
<dbReference type="EMBL" id="WJHE01000976">
    <property type="protein sequence ID" value="MST34385.1"/>
    <property type="molecule type" value="Genomic_DNA"/>
</dbReference>
<dbReference type="Proteomes" id="UP000437736">
    <property type="component" value="Unassembled WGS sequence"/>
</dbReference>
<accession>A0ABW9QXT0</accession>
<name>A0ABW9QXT0_9ACTN</name>
<dbReference type="PANTHER" id="PTHR34406">
    <property type="entry name" value="PROTEIN YCEI"/>
    <property type="match status" value="1"/>
</dbReference>
<comment type="similarity">
    <text evidence="1">Belongs to the UPF0312 family.</text>
</comment>
<proteinExistence type="inferred from homology"/>
<dbReference type="PANTHER" id="PTHR34406:SF1">
    <property type="entry name" value="PROTEIN YCEI"/>
    <property type="match status" value="1"/>
</dbReference>
<evidence type="ECO:0000313" key="4">
    <source>
        <dbReference type="Proteomes" id="UP000437736"/>
    </source>
</evidence>
<gene>
    <name evidence="3" type="ORF">GHK86_16865</name>
</gene>
<sequence>MASPEASAIADLAGVIGRWEFDAAGSSAEFRTRALWVLPVTGKVRFLGGYADAAVAADAGDRLAVEGKISLDAMSVTTGNERRDAHLRTADFFDRDRSETIDFVVSGVRLLAPGRVGVEGTLIVNRMARSLAFEADVERAGERVTLHADIADIDRTDYGMDWARFGASVHNRLIVHASFVRATPPV</sequence>
<evidence type="ECO:0000313" key="3">
    <source>
        <dbReference type="EMBL" id="MST34385.1"/>
    </source>
</evidence>
<dbReference type="SUPFAM" id="SSF101874">
    <property type="entry name" value="YceI-like"/>
    <property type="match status" value="1"/>
</dbReference>
<dbReference type="Gene3D" id="2.40.128.110">
    <property type="entry name" value="Lipid/polyisoprenoid-binding, YceI-like"/>
    <property type="match status" value="1"/>
</dbReference>
<organism evidence="3 4">
    <name type="scientific">Acidiferrimicrobium australe</name>
    <dbReference type="NCBI Taxonomy" id="2664430"/>
    <lineage>
        <taxon>Bacteria</taxon>
        <taxon>Bacillati</taxon>
        <taxon>Actinomycetota</taxon>
        <taxon>Acidimicrobiia</taxon>
        <taxon>Acidimicrobiales</taxon>
        <taxon>Acidimicrobiaceae</taxon>
        <taxon>Acidiferrimicrobium</taxon>
    </lineage>
</organism>
<dbReference type="InterPro" id="IPR036761">
    <property type="entry name" value="TTHA0802/YceI-like_sf"/>
</dbReference>
<comment type="caution">
    <text evidence="3">The sequence shown here is derived from an EMBL/GenBank/DDBJ whole genome shotgun (WGS) entry which is preliminary data.</text>
</comment>
<dbReference type="InterPro" id="IPR007372">
    <property type="entry name" value="Lipid/polyisoprenoid-bd_YceI"/>
</dbReference>
<dbReference type="SMART" id="SM00867">
    <property type="entry name" value="YceI"/>
    <property type="match status" value="1"/>
</dbReference>
<evidence type="ECO:0000259" key="2">
    <source>
        <dbReference type="SMART" id="SM00867"/>
    </source>
</evidence>
<protein>
    <recommendedName>
        <fullName evidence="2">Lipid/polyisoprenoid-binding YceI-like domain-containing protein</fullName>
    </recommendedName>
</protein>